<reference evidence="3" key="1">
    <citation type="journal article" date="2023" name="Mol. Phylogenet. Evol.">
        <title>Genome-scale phylogeny and comparative genomics of the fungal order Sordariales.</title>
        <authorList>
            <person name="Hensen N."/>
            <person name="Bonometti L."/>
            <person name="Westerberg I."/>
            <person name="Brannstrom I.O."/>
            <person name="Guillou S."/>
            <person name="Cros-Aarteil S."/>
            <person name="Calhoun S."/>
            <person name="Haridas S."/>
            <person name="Kuo A."/>
            <person name="Mondo S."/>
            <person name="Pangilinan J."/>
            <person name="Riley R."/>
            <person name="LaButti K."/>
            <person name="Andreopoulos B."/>
            <person name="Lipzen A."/>
            <person name="Chen C."/>
            <person name="Yan M."/>
            <person name="Daum C."/>
            <person name="Ng V."/>
            <person name="Clum A."/>
            <person name="Steindorff A."/>
            <person name="Ohm R.A."/>
            <person name="Martin F."/>
            <person name="Silar P."/>
            <person name="Natvig D.O."/>
            <person name="Lalanne C."/>
            <person name="Gautier V."/>
            <person name="Ament-Velasquez S.L."/>
            <person name="Kruys A."/>
            <person name="Hutchinson M.I."/>
            <person name="Powell A.J."/>
            <person name="Barry K."/>
            <person name="Miller A.N."/>
            <person name="Grigoriev I.V."/>
            <person name="Debuchy R."/>
            <person name="Gladieux P."/>
            <person name="Hiltunen Thoren M."/>
            <person name="Johannesson H."/>
        </authorList>
    </citation>
    <scope>NUCLEOTIDE SEQUENCE</scope>
    <source>
        <strain evidence="3">CBS 359.72</strain>
    </source>
</reference>
<dbReference type="GO" id="GO:0005737">
    <property type="term" value="C:cytoplasm"/>
    <property type="evidence" value="ECO:0007669"/>
    <property type="project" value="TreeGrafter"/>
</dbReference>
<feature type="region of interest" description="Disordered" evidence="2">
    <location>
        <begin position="638"/>
        <end position="664"/>
    </location>
</feature>
<keyword evidence="1" id="KW-0175">Coiled coil</keyword>
<evidence type="ECO:0000256" key="1">
    <source>
        <dbReference type="SAM" id="Coils"/>
    </source>
</evidence>
<dbReference type="PANTHER" id="PTHR18947">
    <property type="entry name" value="HOOK PROTEINS"/>
    <property type="match status" value="1"/>
</dbReference>
<accession>A0AAN7D1A3</accession>
<dbReference type="Proteomes" id="UP001303647">
    <property type="component" value="Unassembled WGS sequence"/>
</dbReference>
<dbReference type="GO" id="GO:0008017">
    <property type="term" value="F:microtubule binding"/>
    <property type="evidence" value="ECO:0007669"/>
    <property type="project" value="TreeGrafter"/>
</dbReference>
<keyword evidence="4" id="KW-1185">Reference proteome</keyword>
<dbReference type="GO" id="GO:0051959">
    <property type="term" value="F:dynein light intermediate chain binding"/>
    <property type="evidence" value="ECO:0007669"/>
    <property type="project" value="TreeGrafter"/>
</dbReference>
<gene>
    <name evidence="3" type="ORF">C7999DRAFT_27695</name>
</gene>
<evidence type="ECO:0000313" key="3">
    <source>
        <dbReference type="EMBL" id="KAK4251621.1"/>
    </source>
</evidence>
<feature type="coiled-coil region" evidence="1">
    <location>
        <begin position="449"/>
        <end position="496"/>
    </location>
</feature>
<dbReference type="Gene3D" id="1.10.418.10">
    <property type="entry name" value="Calponin-like domain"/>
    <property type="match status" value="1"/>
</dbReference>
<dbReference type="SUPFAM" id="SSF116907">
    <property type="entry name" value="Hook domain"/>
    <property type="match status" value="1"/>
</dbReference>
<evidence type="ECO:0008006" key="5">
    <source>
        <dbReference type="Google" id="ProtNLM"/>
    </source>
</evidence>
<feature type="coiled-coil region" evidence="1">
    <location>
        <begin position="533"/>
        <end position="567"/>
    </location>
</feature>
<dbReference type="AlphaFoldDB" id="A0AAN7D1A3"/>
<reference evidence="3" key="2">
    <citation type="submission" date="2023-05" db="EMBL/GenBank/DDBJ databases">
        <authorList>
            <consortium name="Lawrence Berkeley National Laboratory"/>
            <person name="Steindorff A."/>
            <person name="Hensen N."/>
            <person name="Bonometti L."/>
            <person name="Westerberg I."/>
            <person name="Brannstrom I.O."/>
            <person name="Guillou S."/>
            <person name="Cros-Aarteil S."/>
            <person name="Calhoun S."/>
            <person name="Haridas S."/>
            <person name="Kuo A."/>
            <person name="Mondo S."/>
            <person name="Pangilinan J."/>
            <person name="Riley R."/>
            <person name="Labutti K."/>
            <person name="Andreopoulos B."/>
            <person name="Lipzen A."/>
            <person name="Chen C."/>
            <person name="Yanf M."/>
            <person name="Daum C."/>
            <person name="Ng V."/>
            <person name="Clum A."/>
            <person name="Ohm R."/>
            <person name="Martin F."/>
            <person name="Silar P."/>
            <person name="Natvig D."/>
            <person name="Lalanne C."/>
            <person name="Gautier V."/>
            <person name="Ament-Velasquez S.L."/>
            <person name="Kruys A."/>
            <person name="Hutchinson M.I."/>
            <person name="Powell A.J."/>
            <person name="Barry K."/>
            <person name="Miller A.N."/>
            <person name="Grigoriev I.V."/>
            <person name="Debuchy R."/>
            <person name="Gladieux P."/>
            <person name="Thoren M.H."/>
            <person name="Johannesson H."/>
        </authorList>
    </citation>
    <scope>NUCLEOTIDE SEQUENCE</scope>
    <source>
        <strain evidence="3">CBS 359.72</strain>
    </source>
</reference>
<organism evidence="3 4">
    <name type="scientific">Corynascus novoguineensis</name>
    <dbReference type="NCBI Taxonomy" id="1126955"/>
    <lineage>
        <taxon>Eukaryota</taxon>
        <taxon>Fungi</taxon>
        <taxon>Dikarya</taxon>
        <taxon>Ascomycota</taxon>
        <taxon>Pezizomycotina</taxon>
        <taxon>Sordariomycetes</taxon>
        <taxon>Sordariomycetidae</taxon>
        <taxon>Sordariales</taxon>
        <taxon>Chaetomiaceae</taxon>
        <taxon>Corynascus</taxon>
    </lineage>
</organism>
<name>A0AAN7D1A3_9PEZI</name>
<dbReference type="GO" id="GO:0005815">
    <property type="term" value="C:microtubule organizing center"/>
    <property type="evidence" value="ECO:0007669"/>
    <property type="project" value="TreeGrafter"/>
</dbReference>
<evidence type="ECO:0000313" key="4">
    <source>
        <dbReference type="Proteomes" id="UP001303647"/>
    </source>
</evidence>
<sequence length="767" mass="87696">MAQYSPLTQAALLKWANTFDTRHKAETLQDLRDGIILGQILEQMLAPEFHSSSLILNPQSEHDHRQNLETVYRGLARFLRADNPLLAPSPSEFRAIAENPTDNALCEFLSAFLTAACMGSLSRTYVPKILTLDSQTQSEIAKIINQKTELRTDREGQAEEEPQADEVDTNIDIHAFRDPELMDEELEQMKSKVEALKKQNADLQSRLDKLIGSREAVLKDLKLAQDELTTLKRARGSDATSAIKDLRNEIRDKMAEIDRLEDLLEKETKRSTRLEKENETLRVKAERLKDLEDKVTVLEHETKQQQQLIKGLENYKKKAQDLTAIQQRNRVLDEQILQLEQDLRDFEDVKAQNRKLQKEIEEKVRVLTTNEQEIIYTLQSKNVLQDANEELKRRVEYLESKRQLDESTIKELQEQLQLGDMPQPGSESPSMSATKFSLEQELETTSDPAVALRLEVQRLKAENSLLRNNMAVASENERLRNELDTASQKVEHYRLECTDAIEKHAVAQEQINALVNNACGEGDTAFIKMRQELLDTTRDFENARKRMQELEREAADRERELLRLKTDLDAIGQDQTAALAALKSSDELISESLRTELEATRKQLAQRAFEFDQMKDQLMGALVSKDKVQKKLDDALASSAAADQTPGAQGESATATSKGRKEDAEKIEKLRAALKQKMEQLEKSEQEKYDLQRRLKLAENGGAFAAHKAATDQIIKNLQRENAMITTAWYDLTSRLQSNHVVLQRRHDAPRSWLNKQRQMVNATPRR</sequence>
<dbReference type="PANTHER" id="PTHR18947:SF28">
    <property type="entry name" value="GIRDIN, ISOFORM A"/>
    <property type="match status" value="1"/>
</dbReference>
<dbReference type="EMBL" id="MU857604">
    <property type="protein sequence ID" value="KAK4251621.1"/>
    <property type="molecule type" value="Genomic_DNA"/>
</dbReference>
<dbReference type="InterPro" id="IPR036872">
    <property type="entry name" value="CH_dom_sf"/>
</dbReference>
<proteinExistence type="predicted"/>
<evidence type="ECO:0000256" key="2">
    <source>
        <dbReference type="SAM" id="MobiDB-lite"/>
    </source>
</evidence>
<dbReference type="CDD" id="cd22211">
    <property type="entry name" value="HkD_SF"/>
    <property type="match status" value="1"/>
</dbReference>
<dbReference type="GO" id="GO:0030705">
    <property type="term" value="P:cytoskeleton-dependent intracellular transport"/>
    <property type="evidence" value="ECO:0007669"/>
    <property type="project" value="TreeGrafter"/>
</dbReference>
<comment type="caution">
    <text evidence="3">The sequence shown here is derived from an EMBL/GenBank/DDBJ whole genome shotgun (WGS) entry which is preliminary data.</text>
</comment>
<feature type="coiled-coil region" evidence="1">
    <location>
        <begin position="186"/>
        <end position="415"/>
    </location>
</feature>
<dbReference type="GO" id="GO:0031122">
    <property type="term" value="P:cytoplasmic microtubule organization"/>
    <property type="evidence" value="ECO:0007669"/>
    <property type="project" value="TreeGrafter"/>
</dbReference>
<protein>
    <recommendedName>
        <fullName evidence="5">Calponin-homology (CH) domain-containing protein</fullName>
    </recommendedName>
</protein>